<gene>
    <name evidence="2" type="ORF">Vretifemale_6517</name>
</gene>
<accession>A0A8J4CE56</accession>
<dbReference type="Proteomes" id="UP000747110">
    <property type="component" value="Unassembled WGS sequence"/>
</dbReference>
<reference evidence="2" key="1">
    <citation type="journal article" date="2021" name="Proc. Natl. Acad. Sci. U.S.A.">
        <title>Three genomes in the algal genus Volvox reveal the fate of a haploid sex-determining region after a transition to homothallism.</title>
        <authorList>
            <person name="Yamamoto K."/>
            <person name="Hamaji T."/>
            <person name="Kawai-Toyooka H."/>
            <person name="Matsuzaki R."/>
            <person name="Takahashi F."/>
            <person name="Nishimura Y."/>
            <person name="Kawachi M."/>
            <person name="Noguchi H."/>
            <person name="Minakuchi Y."/>
            <person name="Umen J.G."/>
            <person name="Toyoda A."/>
            <person name="Nozaki H."/>
        </authorList>
    </citation>
    <scope>NUCLEOTIDE SEQUENCE</scope>
    <source>
        <strain evidence="2">NIES-3786</strain>
    </source>
</reference>
<protein>
    <recommendedName>
        <fullName evidence="1">Pherophorin domain-containing protein</fullName>
    </recommendedName>
</protein>
<evidence type="ECO:0000313" key="3">
    <source>
        <dbReference type="Proteomes" id="UP000747110"/>
    </source>
</evidence>
<sequence>PPPPPPPPPLFGRCNTTHGLLPFTASPTYYRQTSLFFGMYVIEYCFIINSVPEDRILPSTCYKANDPLAKMELYANETLRSAVKGFYVKAAGSSSRTVLASWGPQGTNTLKVNLNWADEEANGSVVCVAIQKPYTMDDLCLGAPGQCIVSLFNRDIGDSCCPFFSTTSI</sequence>
<dbReference type="InterPro" id="IPR024616">
    <property type="entry name" value="Pherophorin"/>
</dbReference>
<comment type="caution">
    <text evidence="2">The sequence shown here is derived from an EMBL/GenBank/DDBJ whole genome shotgun (WGS) entry which is preliminary data.</text>
</comment>
<evidence type="ECO:0000259" key="1">
    <source>
        <dbReference type="Pfam" id="PF12499"/>
    </source>
</evidence>
<keyword evidence="3" id="KW-1185">Reference proteome</keyword>
<dbReference type="AlphaFoldDB" id="A0A8J4CE56"/>
<dbReference type="EMBL" id="BNCP01000009">
    <property type="protein sequence ID" value="GIL76972.1"/>
    <property type="molecule type" value="Genomic_DNA"/>
</dbReference>
<dbReference type="Pfam" id="PF12499">
    <property type="entry name" value="DUF3707"/>
    <property type="match status" value="1"/>
</dbReference>
<name>A0A8J4CE56_9CHLO</name>
<evidence type="ECO:0000313" key="2">
    <source>
        <dbReference type="EMBL" id="GIL76972.1"/>
    </source>
</evidence>
<feature type="non-terminal residue" evidence="2">
    <location>
        <position position="169"/>
    </location>
</feature>
<feature type="domain" description="Pherophorin" evidence="1">
    <location>
        <begin position="11"/>
        <end position="162"/>
    </location>
</feature>
<dbReference type="OrthoDB" id="543229at2759"/>
<proteinExistence type="predicted"/>
<organism evidence="2 3">
    <name type="scientific">Volvox reticuliferus</name>
    <dbReference type="NCBI Taxonomy" id="1737510"/>
    <lineage>
        <taxon>Eukaryota</taxon>
        <taxon>Viridiplantae</taxon>
        <taxon>Chlorophyta</taxon>
        <taxon>core chlorophytes</taxon>
        <taxon>Chlorophyceae</taxon>
        <taxon>CS clade</taxon>
        <taxon>Chlamydomonadales</taxon>
        <taxon>Volvocaceae</taxon>
        <taxon>Volvox</taxon>
    </lineage>
</organism>